<gene>
    <name evidence="4" type="ORF">B1B_10980</name>
</gene>
<feature type="region of interest" description="Disordered" evidence="3">
    <location>
        <begin position="250"/>
        <end position="294"/>
    </location>
</feature>
<dbReference type="Pfam" id="PF14811">
    <property type="entry name" value="TPD"/>
    <property type="match status" value="1"/>
</dbReference>
<evidence type="ECO:0000256" key="1">
    <source>
        <dbReference type="ARBA" id="ARBA00004496"/>
    </source>
</evidence>
<evidence type="ECO:0000256" key="2">
    <source>
        <dbReference type="ARBA" id="ARBA00022490"/>
    </source>
</evidence>
<dbReference type="AlphaFoldDB" id="T1A3M0"/>
<dbReference type="PANTHER" id="PTHR31661:SF1">
    <property type="entry name" value="CDAN1-INTERACTING NUCLEASE 1"/>
    <property type="match status" value="1"/>
</dbReference>
<proteinExistence type="predicted"/>
<protein>
    <recommendedName>
        <fullName evidence="5">TPD domain-containing protein</fullName>
    </recommendedName>
</protein>
<evidence type="ECO:0000313" key="4">
    <source>
        <dbReference type="EMBL" id="EQD51537.1"/>
    </source>
</evidence>
<keyword evidence="2" id="KW-0963">Cytoplasm</keyword>
<comment type="caution">
    <text evidence="4">The sequence shown here is derived from an EMBL/GenBank/DDBJ whole genome shotgun (WGS) entry which is preliminary data.</text>
</comment>
<feature type="compositionally biased region" description="Basic and acidic residues" evidence="3">
    <location>
        <begin position="275"/>
        <end position="287"/>
    </location>
</feature>
<dbReference type="InterPro" id="IPR029404">
    <property type="entry name" value="CDIN1"/>
</dbReference>
<evidence type="ECO:0008006" key="5">
    <source>
        <dbReference type="Google" id="ProtNLM"/>
    </source>
</evidence>
<dbReference type="GO" id="GO:0005737">
    <property type="term" value="C:cytoplasm"/>
    <property type="evidence" value="ECO:0007669"/>
    <property type="project" value="UniProtKB-SubCell"/>
</dbReference>
<comment type="subcellular location">
    <subcellularLocation>
        <location evidence="1">Cytoplasm</location>
    </subcellularLocation>
</comment>
<evidence type="ECO:0000256" key="3">
    <source>
        <dbReference type="SAM" id="MobiDB-lite"/>
    </source>
</evidence>
<dbReference type="PANTHER" id="PTHR31661">
    <property type="entry name" value="SIMILAR TO CDNA SEQUENCE BC052040"/>
    <property type="match status" value="1"/>
</dbReference>
<reference evidence="4" key="2">
    <citation type="journal article" date="2014" name="ISME J.">
        <title>Microbial stratification in low pH oxic and suboxic macroscopic growths along an acid mine drainage.</title>
        <authorList>
            <person name="Mendez-Garcia C."/>
            <person name="Mesa V."/>
            <person name="Sprenger R.R."/>
            <person name="Richter M."/>
            <person name="Diez M.S."/>
            <person name="Solano J."/>
            <person name="Bargiela R."/>
            <person name="Golyshina O.V."/>
            <person name="Manteca A."/>
            <person name="Ramos J.L."/>
            <person name="Gallego J.R."/>
            <person name="Llorente I."/>
            <person name="Martins Dos Santos V.A."/>
            <person name="Jensen O.N."/>
            <person name="Pelaez A.I."/>
            <person name="Sanchez J."/>
            <person name="Ferrer M."/>
        </authorList>
    </citation>
    <scope>NUCLEOTIDE SEQUENCE</scope>
</reference>
<sequence length="294" mass="33737">MDRPTYRRLYDALATLDDVHRISHDEHRDEELLFVIHTHRVTRDATRRFYPVQHQLPRVLSEWKRGRSMLDISREWRFPPVLAGQIIMKGLGVPRKQVWGSFLHPEAAPDARLRHEVEDLLSADMIYSPRGMELQRERGIKGEERLYRWLEKHGIGYRTEKDLRGKFQKTPDALLDDPIVFLGQKITWIESKANFGDDVELRKNLKRQLGPYTEIFGEGAVVYWYGYIEEGESPPGILLWDADQLEGLTPVVQPRPAGSPVGPPSRGHAPRPHHERPPAARGSEHGGRAGAPPP</sequence>
<reference evidence="4" key="1">
    <citation type="submission" date="2013-08" db="EMBL/GenBank/DDBJ databases">
        <authorList>
            <person name="Mendez C."/>
            <person name="Richter M."/>
            <person name="Ferrer M."/>
            <person name="Sanchez J."/>
        </authorList>
    </citation>
    <scope>NUCLEOTIDE SEQUENCE</scope>
</reference>
<dbReference type="EMBL" id="AUZY01007097">
    <property type="protein sequence ID" value="EQD51537.1"/>
    <property type="molecule type" value="Genomic_DNA"/>
</dbReference>
<accession>T1A3M0</accession>
<name>T1A3M0_9ZZZZ</name>
<organism evidence="4">
    <name type="scientific">mine drainage metagenome</name>
    <dbReference type="NCBI Taxonomy" id="410659"/>
    <lineage>
        <taxon>unclassified sequences</taxon>
        <taxon>metagenomes</taxon>
        <taxon>ecological metagenomes</taxon>
    </lineage>
</organism>